<name>A0ABP0TXT0_9BRYO</name>
<evidence type="ECO:0000313" key="1">
    <source>
        <dbReference type="EMBL" id="CAK9207815.1"/>
    </source>
</evidence>
<sequence>MCGVLNRPVNYLSPSAESCKLVITSRFELTKFPATRIKIDEDSNWYIFIQLLASEAANDPNVTKFPPGREDIARRLLIKCKGCLLAVRILGMDLSEVQKTPKEWAKVEKQFRNYFDESNLVPNDYESSRSLYVAIDLSLYYGRKKDSSVGMENVLRALALLDDVGIWLMPEDSMVVAVEFAWHCLQPPEAMGCFDVYLQDLVRKGLVKIRSNYFGTFLCIDDLVREFIAMKLKHVNLQTGEEIQREILAFYVAIYGGKQI</sequence>
<accession>A0ABP0TXT0</accession>
<keyword evidence="2" id="KW-1185">Reference proteome</keyword>
<dbReference type="Proteomes" id="UP001497512">
    <property type="component" value="Chromosome 16"/>
</dbReference>
<protein>
    <submittedName>
        <fullName evidence="1">Uncharacterized protein</fullName>
    </submittedName>
</protein>
<gene>
    <name evidence="1" type="ORF">CSSPTR1EN2_LOCUS8995</name>
</gene>
<reference evidence="1" key="1">
    <citation type="submission" date="2024-02" db="EMBL/GenBank/DDBJ databases">
        <authorList>
            <consortium name="ELIXIR-Norway"/>
            <consortium name="Elixir Norway"/>
        </authorList>
    </citation>
    <scope>NUCLEOTIDE SEQUENCE</scope>
</reference>
<evidence type="ECO:0000313" key="2">
    <source>
        <dbReference type="Proteomes" id="UP001497512"/>
    </source>
</evidence>
<dbReference type="EMBL" id="OZ019908">
    <property type="protein sequence ID" value="CAK9207815.1"/>
    <property type="molecule type" value="Genomic_DNA"/>
</dbReference>
<organism evidence="1 2">
    <name type="scientific">Sphagnum troendelagicum</name>
    <dbReference type="NCBI Taxonomy" id="128251"/>
    <lineage>
        <taxon>Eukaryota</taxon>
        <taxon>Viridiplantae</taxon>
        <taxon>Streptophyta</taxon>
        <taxon>Embryophyta</taxon>
        <taxon>Bryophyta</taxon>
        <taxon>Sphagnophytina</taxon>
        <taxon>Sphagnopsida</taxon>
        <taxon>Sphagnales</taxon>
        <taxon>Sphagnaceae</taxon>
        <taxon>Sphagnum</taxon>
    </lineage>
</organism>
<proteinExistence type="predicted"/>